<organism evidence="1 2">
    <name type="scientific">Bradyrhizobium erythrophlei</name>
    <dbReference type="NCBI Taxonomy" id="1437360"/>
    <lineage>
        <taxon>Bacteria</taxon>
        <taxon>Pseudomonadati</taxon>
        <taxon>Pseudomonadota</taxon>
        <taxon>Alphaproteobacteria</taxon>
        <taxon>Hyphomicrobiales</taxon>
        <taxon>Nitrobacteraceae</taxon>
        <taxon>Bradyrhizobium</taxon>
    </lineage>
</organism>
<sequence length="37" mass="4671">MTELDIRKWMPSVRLSQDEFERRSRKRFADPVFQRCR</sequence>
<protein>
    <submittedName>
        <fullName evidence="1">Uncharacterized protein</fullName>
    </submittedName>
</protein>
<evidence type="ECO:0000313" key="1">
    <source>
        <dbReference type="EMBL" id="SED47240.1"/>
    </source>
</evidence>
<accession>A0A1H5B043</accession>
<dbReference type="Proteomes" id="UP000198992">
    <property type="component" value="Unassembled WGS sequence"/>
</dbReference>
<reference evidence="1 2" key="1">
    <citation type="submission" date="2016-10" db="EMBL/GenBank/DDBJ databases">
        <authorList>
            <person name="de Groot N.N."/>
        </authorList>
    </citation>
    <scope>NUCLEOTIDE SEQUENCE [LARGE SCALE GENOMIC DNA]</scope>
    <source>
        <strain evidence="1 2">MT12</strain>
    </source>
</reference>
<name>A0A1H5B043_9BRAD</name>
<gene>
    <name evidence="1" type="ORF">SAMN05444164_4845</name>
</gene>
<proteinExistence type="predicted"/>
<dbReference type="AlphaFoldDB" id="A0A1H5B043"/>
<evidence type="ECO:0000313" key="2">
    <source>
        <dbReference type="Proteomes" id="UP000198992"/>
    </source>
</evidence>
<dbReference type="EMBL" id="FNTH01000001">
    <property type="protein sequence ID" value="SED47240.1"/>
    <property type="molecule type" value="Genomic_DNA"/>
</dbReference>